<organism evidence="3 4">
    <name type="scientific">Sandarakinorhabdus cyanobacteriorum</name>
    <dbReference type="NCBI Taxonomy" id="1981098"/>
    <lineage>
        <taxon>Bacteria</taxon>
        <taxon>Pseudomonadati</taxon>
        <taxon>Pseudomonadota</taxon>
        <taxon>Alphaproteobacteria</taxon>
        <taxon>Sphingomonadales</taxon>
        <taxon>Sphingosinicellaceae</taxon>
        <taxon>Sandarakinorhabdus</taxon>
    </lineage>
</organism>
<sequence length="561" mass="59561">MQRKKCRRRPDWVECWDSQAILCGRSGQSCARHCVRGDRRLRAGDRNPCGGDRASCWRDGSWHASLHKNMGRLDMADFSMNRRQLLASGAALAAAPALAQTPAAADDATALAARIRSGETTAREAVLAALDRAEAAQAKLNFAILIDRPGAVSRLPAGERTPAIPTFIKDLNDYKGWPTRNGSRAFENVPPATANERFVDAFCQMNVNPIGKTATPEFGLMCVTEPLSHGPTRNPWNPDFSTGGSSGGSAAAVAAGVVPLAHANDGGGSIRIPANLCGLFGFKPSRNRLAGQKKEDNPAEVAVDHVLTRSVRDAALTMASLQGADVPGMVAIPRLSGPVGARFRIGVITAGADNAQPDAEVLGGLIRTRELLKSMGHTVFDVAWPFDPQAFARDFTLLWAMGAAGAVAGVNKAFGADGVARLEPLTRYLAGMGAGVSPADAGALMGRLAGYRDAYNASFREHDLLLTPVLARHAIPVGLLGHHRPPADVMADMMRIVAYTPVQNLTGAPAMSVPIMTTTSGLPLGMHFAGRRGDDARLLDLAFQLEQAAPWAQRRPPIWFG</sequence>
<proteinExistence type="inferred from homology"/>
<dbReference type="PANTHER" id="PTHR11895">
    <property type="entry name" value="TRANSAMIDASE"/>
    <property type="match status" value="1"/>
</dbReference>
<dbReference type="EMBL" id="NOXT01000126">
    <property type="protein sequence ID" value="OYQ24044.1"/>
    <property type="molecule type" value="Genomic_DNA"/>
</dbReference>
<dbReference type="Pfam" id="PF01425">
    <property type="entry name" value="Amidase"/>
    <property type="match status" value="1"/>
</dbReference>
<protein>
    <recommendedName>
        <fullName evidence="2">Amidase domain-containing protein</fullName>
    </recommendedName>
</protein>
<gene>
    <name evidence="3" type="ORF">CHU93_16600</name>
</gene>
<name>A0A255Y5S7_9SPHN</name>
<dbReference type="Proteomes" id="UP000216991">
    <property type="component" value="Unassembled WGS sequence"/>
</dbReference>
<accession>A0A255Y5S7</accession>
<dbReference type="GO" id="GO:0003824">
    <property type="term" value="F:catalytic activity"/>
    <property type="evidence" value="ECO:0007669"/>
    <property type="project" value="InterPro"/>
</dbReference>
<dbReference type="InterPro" id="IPR006311">
    <property type="entry name" value="TAT_signal"/>
</dbReference>
<dbReference type="AlphaFoldDB" id="A0A255Y5S7"/>
<dbReference type="InterPro" id="IPR036928">
    <property type="entry name" value="AS_sf"/>
</dbReference>
<comment type="caution">
    <text evidence="3">The sequence shown here is derived from an EMBL/GenBank/DDBJ whole genome shotgun (WGS) entry which is preliminary data.</text>
</comment>
<dbReference type="PANTHER" id="PTHR11895:SF7">
    <property type="entry name" value="GLUTAMYL-TRNA(GLN) AMIDOTRANSFERASE SUBUNIT A, MITOCHONDRIAL"/>
    <property type="match status" value="1"/>
</dbReference>
<evidence type="ECO:0000259" key="2">
    <source>
        <dbReference type="Pfam" id="PF01425"/>
    </source>
</evidence>
<dbReference type="PROSITE" id="PS51318">
    <property type="entry name" value="TAT"/>
    <property type="match status" value="1"/>
</dbReference>
<evidence type="ECO:0000256" key="1">
    <source>
        <dbReference type="ARBA" id="ARBA00009199"/>
    </source>
</evidence>
<dbReference type="OrthoDB" id="7490557at2"/>
<reference evidence="3 4" key="1">
    <citation type="submission" date="2017-07" db="EMBL/GenBank/DDBJ databases">
        <title>Sandarakinorhabdus cyanobacteriorum sp. nov., a novel bacterium isolated from cyanobacterial aggregates in a eutrophic lake.</title>
        <authorList>
            <person name="Cai H."/>
        </authorList>
    </citation>
    <scope>NUCLEOTIDE SEQUENCE [LARGE SCALE GENOMIC DNA]</scope>
    <source>
        <strain evidence="3 4">TH057</strain>
    </source>
</reference>
<dbReference type="Gene3D" id="3.90.1300.10">
    <property type="entry name" value="Amidase signature (AS) domain"/>
    <property type="match status" value="1"/>
</dbReference>
<keyword evidence="4" id="KW-1185">Reference proteome</keyword>
<evidence type="ECO:0000313" key="3">
    <source>
        <dbReference type="EMBL" id="OYQ24044.1"/>
    </source>
</evidence>
<feature type="domain" description="Amidase" evidence="2">
    <location>
        <begin position="124"/>
        <end position="539"/>
    </location>
</feature>
<comment type="similarity">
    <text evidence="1">Belongs to the amidase family.</text>
</comment>
<dbReference type="SUPFAM" id="SSF75304">
    <property type="entry name" value="Amidase signature (AS) enzymes"/>
    <property type="match status" value="1"/>
</dbReference>
<dbReference type="InterPro" id="IPR023631">
    <property type="entry name" value="Amidase_dom"/>
</dbReference>
<evidence type="ECO:0000313" key="4">
    <source>
        <dbReference type="Proteomes" id="UP000216991"/>
    </source>
</evidence>
<dbReference type="PROSITE" id="PS00571">
    <property type="entry name" value="AMIDASES"/>
    <property type="match status" value="1"/>
</dbReference>
<dbReference type="InterPro" id="IPR020556">
    <property type="entry name" value="Amidase_CS"/>
</dbReference>
<dbReference type="InterPro" id="IPR000120">
    <property type="entry name" value="Amidase"/>
</dbReference>